<feature type="non-terminal residue" evidence="1">
    <location>
        <position position="1"/>
    </location>
</feature>
<gene>
    <name evidence="1" type="primary">CAMKMT</name>
</gene>
<dbReference type="EMBL" id="HAEA01000106">
    <property type="protein sequence ID" value="SBQ28586.1"/>
    <property type="molecule type" value="Transcribed_RNA"/>
</dbReference>
<dbReference type="GO" id="GO:0008168">
    <property type="term" value="F:methyltransferase activity"/>
    <property type="evidence" value="ECO:0007669"/>
    <property type="project" value="UniProtKB-KW"/>
</dbReference>
<feature type="non-terminal residue" evidence="1">
    <location>
        <position position="72"/>
    </location>
</feature>
<name>A0A1A8D5F8_NOTKA</name>
<sequence>GITSSQCKQTRTGNCYRLSRKASWAVRITWIREVALSFPLGVITVNSCLLLQEEGDSASPSRCPVVPSEGQK</sequence>
<evidence type="ECO:0000313" key="1">
    <source>
        <dbReference type="EMBL" id="SBQ28586.1"/>
    </source>
</evidence>
<organism evidence="1">
    <name type="scientific">Nothobranchius kadleci</name>
    <name type="common">African annual killifish</name>
    <dbReference type="NCBI Taxonomy" id="1051664"/>
    <lineage>
        <taxon>Eukaryota</taxon>
        <taxon>Metazoa</taxon>
        <taxon>Chordata</taxon>
        <taxon>Craniata</taxon>
        <taxon>Vertebrata</taxon>
        <taxon>Euteleostomi</taxon>
        <taxon>Actinopterygii</taxon>
        <taxon>Neopterygii</taxon>
        <taxon>Teleostei</taxon>
        <taxon>Neoteleostei</taxon>
        <taxon>Acanthomorphata</taxon>
        <taxon>Ovalentaria</taxon>
        <taxon>Atherinomorphae</taxon>
        <taxon>Cyprinodontiformes</taxon>
        <taxon>Nothobranchiidae</taxon>
        <taxon>Nothobranchius</taxon>
    </lineage>
</organism>
<protein>
    <submittedName>
        <fullName evidence="1">Calmodulin-lysine N-methyltransferase</fullName>
    </submittedName>
</protein>
<reference evidence="1" key="1">
    <citation type="submission" date="2016-05" db="EMBL/GenBank/DDBJ databases">
        <authorList>
            <person name="Lavstsen T."/>
            <person name="Jespersen J.S."/>
        </authorList>
    </citation>
    <scope>NUCLEOTIDE SEQUENCE</scope>
    <source>
        <tissue evidence="1">Brain</tissue>
    </source>
</reference>
<dbReference type="GO" id="GO:0032259">
    <property type="term" value="P:methylation"/>
    <property type="evidence" value="ECO:0007669"/>
    <property type="project" value="UniProtKB-KW"/>
</dbReference>
<reference evidence="1" key="2">
    <citation type="submission" date="2016-06" db="EMBL/GenBank/DDBJ databases">
        <title>The genome of a short-lived fish provides insights into sex chromosome evolution and the genetic control of aging.</title>
        <authorList>
            <person name="Reichwald K."/>
            <person name="Felder M."/>
            <person name="Petzold A."/>
            <person name="Koch P."/>
            <person name="Groth M."/>
            <person name="Platzer M."/>
        </authorList>
    </citation>
    <scope>NUCLEOTIDE SEQUENCE</scope>
    <source>
        <tissue evidence="1">Brain</tissue>
    </source>
</reference>
<keyword evidence="1" id="KW-0489">Methyltransferase</keyword>
<dbReference type="AlphaFoldDB" id="A0A1A8D5F8"/>
<proteinExistence type="predicted"/>
<accession>A0A1A8D5F8</accession>
<keyword evidence="1" id="KW-0808">Transferase</keyword>